<dbReference type="Proteomes" id="UP001076464">
    <property type="component" value="Unassembled WGS sequence"/>
</dbReference>
<dbReference type="EMBL" id="JAPPUY010000004">
    <property type="protein sequence ID" value="MCY4746559.1"/>
    <property type="molecule type" value="Genomic_DNA"/>
</dbReference>
<protein>
    <submittedName>
        <fullName evidence="1">Uncharacterized protein</fullName>
    </submittedName>
</protein>
<reference evidence="1" key="1">
    <citation type="submission" date="2022-08" db="EMBL/GenBank/DDBJ databases">
        <title>Genome sequencing of Pelomonas sp. UHG3.</title>
        <authorList>
            <person name="So Y."/>
        </authorList>
    </citation>
    <scope>NUCLEOTIDE SEQUENCE</scope>
    <source>
        <strain evidence="1">UHG3</strain>
    </source>
</reference>
<evidence type="ECO:0000313" key="1">
    <source>
        <dbReference type="EMBL" id="MCY4746559.1"/>
    </source>
</evidence>
<name>A0ACC6CE56_9BURK</name>
<keyword evidence="2" id="KW-1185">Reference proteome</keyword>
<gene>
    <name evidence="1" type="ORF">NYO99_16370</name>
</gene>
<accession>A0ACC6CE56</accession>
<sequence length="646" mass="72126">MNNRLEVSISAGDDDVNLPEYFPPETAVTWDRNGAPLSRFKDDVWDYSSVSKNHSKRIHHAPTNQAVPQHEHAHFQRADELALRIRLQSKALLWAYQSASGVPLAFGTIYGGNIVIQRWASRSYKLGVSLFDLLSSPQLVAENIDPGNLNELKFSSALLKVLYRNRKLFNVAFDLHAVRDEISRLRAQGKQFQQTPLMPSRIYSGVLGLLIANLEAIEHSDGEIAKALIETKLFHASLPSDIARSAAAKRRREALDGILPLLNRIGFEPSGASRLNFLRGKVVEQQVTLIALVMAFTGMRVGEALNLPRECLTSFEHEGRVHWIVKGFTYKLESGELKETSWVTNDIGRRAVIAAQAIAKAVDSFGRAPREDSRYPLLFCGTESGYKRISSKWKDYWELLADRCPIVDEADLSELTTMQLGRDWELSGISVGKHWPLRTHQFRRALAVYAHRSGMVTLPSLKGQLQHITEEMTLYYSAGFQNAASLVFDSEHFSHEWNSAKAESSYFGYVLGLLLNDDEVFGGASAWARSEKVKSSPVSVYSRAHGLELFRRGELAYRETPLGGCTATEQCKSSPLEPIPYDCLESNCKNLVVFGKRLSHVIESQQVVVSALATTSPGSVEHRLEAANLSVLLRAKDRLNEAPKHV</sequence>
<evidence type="ECO:0000313" key="2">
    <source>
        <dbReference type="Proteomes" id="UP001076464"/>
    </source>
</evidence>
<comment type="caution">
    <text evidence="1">The sequence shown here is derived from an EMBL/GenBank/DDBJ whole genome shotgun (WGS) entry which is preliminary data.</text>
</comment>
<proteinExistence type="predicted"/>
<organism evidence="1 2">
    <name type="scientific">Roseateles hydrophilus</name>
    <dbReference type="NCBI Taxonomy" id="2975054"/>
    <lineage>
        <taxon>Bacteria</taxon>
        <taxon>Pseudomonadati</taxon>
        <taxon>Pseudomonadota</taxon>
        <taxon>Betaproteobacteria</taxon>
        <taxon>Burkholderiales</taxon>
        <taxon>Sphaerotilaceae</taxon>
        <taxon>Roseateles</taxon>
    </lineage>
</organism>